<dbReference type="Proteomes" id="UP000736787">
    <property type="component" value="Unassembled WGS sequence"/>
</dbReference>
<reference evidence="7 8" key="1">
    <citation type="submission" date="2018-01" db="EMBL/GenBank/DDBJ databases">
        <title>Draft genome of the strawberry crown rot pathogen Phytophthora cactorum.</title>
        <authorList>
            <person name="Armitage A.D."/>
            <person name="Lysoe E."/>
            <person name="Nellist C.F."/>
            <person name="Harrison R.J."/>
            <person name="Brurberg M.B."/>
        </authorList>
    </citation>
    <scope>NUCLEOTIDE SEQUENCE [LARGE SCALE GENOMIC DNA]</scope>
    <source>
        <strain evidence="7 8">10300</strain>
    </source>
</reference>
<evidence type="ECO:0000313" key="2">
    <source>
        <dbReference type="EMBL" id="KAG2939934.1"/>
    </source>
</evidence>
<dbReference type="Proteomes" id="UP000735874">
    <property type="component" value="Unassembled WGS sequence"/>
</dbReference>
<dbReference type="Proteomes" id="UP000697107">
    <property type="component" value="Unassembled WGS sequence"/>
</dbReference>
<dbReference type="EMBL" id="RCMV01000032">
    <property type="protein sequence ID" value="KAG3227550.1"/>
    <property type="molecule type" value="Genomic_DNA"/>
</dbReference>
<dbReference type="EMBL" id="RCMK01000077">
    <property type="protein sequence ID" value="KAG2950098.1"/>
    <property type="molecule type" value="Genomic_DNA"/>
</dbReference>
<evidence type="ECO:0000313" key="8">
    <source>
        <dbReference type="Proteomes" id="UP000251314"/>
    </source>
</evidence>
<keyword evidence="8" id="KW-1185">Reference proteome</keyword>
<dbReference type="EMBL" id="JAENGZ010000528">
    <property type="protein sequence ID" value="KAG6957694.1"/>
    <property type="molecule type" value="Genomic_DNA"/>
</dbReference>
<dbReference type="EMBL" id="RCMI01000044">
    <property type="protein sequence ID" value="KAG2939934.1"/>
    <property type="molecule type" value="Genomic_DNA"/>
</dbReference>
<sequence length="50" mass="5503">MTRSERAIALEWLEAALIVNALEGGTDGGDKEAMQYKAISSNRYLDALFL</sequence>
<evidence type="ECO:0000313" key="6">
    <source>
        <dbReference type="EMBL" id="KAG6957694.1"/>
    </source>
</evidence>
<evidence type="ECO:0000313" key="7">
    <source>
        <dbReference type="EMBL" id="RAW39155.1"/>
    </source>
</evidence>
<dbReference type="OrthoDB" id="120140at2759"/>
<protein>
    <submittedName>
        <fullName evidence="7">Uncharacterized protein</fullName>
    </submittedName>
</protein>
<evidence type="ECO:0000313" key="1">
    <source>
        <dbReference type="EMBL" id="KAG2865645.1"/>
    </source>
</evidence>
<evidence type="ECO:0000313" key="5">
    <source>
        <dbReference type="EMBL" id="KAG3227550.1"/>
    </source>
</evidence>
<evidence type="ECO:0000313" key="4">
    <source>
        <dbReference type="EMBL" id="KAG2984410.1"/>
    </source>
</evidence>
<dbReference type="Proteomes" id="UP000251314">
    <property type="component" value="Unassembled WGS sequence"/>
</dbReference>
<dbReference type="EMBL" id="MJFZ01000072">
    <property type="protein sequence ID" value="RAW39155.1"/>
    <property type="molecule type" value="Genomic_DNA"/>
</dbReference>
<dbReference type="Proteomes" id="UP000774804">
    <property type="component" value="Unassembled WGS sequence"/>
</dbReference>
<name>A0A329SRF4_9STRA</name>
<evidence type="ECO:0000313" key="3">
    <source>
        <dbReference type="EMBL" id="KAG2950098.1"/>
    </source>
</evidence>
<dbReference type="EMBL" id="RCMG01000054">
    <property type="protein sequence ID" value="KAG2865645.1"/>
    <property type="molecule type" value="Genomic_DNA"/>
</dbReference>
<proteinExistence type="predicted"/>
<reference evidence="5" key="2">
    <citation type="submission" date="2018-05" db="EMBL/GenBank/DDBJ databases">
        <title>Effector identification in a new, highly contiguous assembly of the strawberry crown rot pathogen Phytophthora cactorum.</title>
        <authorList>
            <person name="Armitage A.D."/>
            <person name="Nellist C.F."/>
            <person name="Bates H."/>
            <person name="Vickerstaff R.J."/>
            <person name="Harrison R.J."/>
        </authorList>
    </citation>
    <scope>NUCLEOTIDE SEQUENCE</scope>
    <source>
        <strain evidence="1">15-7</strain>
        <strain evidence="2">4032</strain>
        <strain evidence="3">4040</strain>
        <strain evidence="4">P415</strain>
        <strain evidence="5">P421</strain>
    </source>
</reference>
<comment type="caution">
    <text evidence="7">The sequence shown here is derived from an EMBL/GenBank/DDBJ whole genome shotgun (WGS) entry which is preliminary data.</text>
</comment>
<organism evidence="7 8">
    <name type="scientific">Phytophthora cactorum</name>
    <dbReference type="NCBI Taxonomy" id="29920"/>
    <lineage>
        <taxon>Eukaryota</taxon>
        <taxon>Sar</taxon>
        <taxon>Stramenopiles</taxon>
        <taxon>Oomycota</taxon>
        <taxon>Peronosporomycetes</taxon>
        <taxon>Peronosporales</taxon>
        <taxon>Peronosporaceae</taxon>
        <taxon>Phytophthora</taxon>
    </lineage>
</organism>
<accession>A0A329SRF4</accession>
<reference evidence="6" key="3">
    <citation type="submission" date="2021-01" db="EMBL/GenBank/DDBJ databases">
        <title>Phytophthora aleatoria, a newly-described species from Pinus radiata is distinct from Phytophthora cactorum isolates based on comparative genomics.</title>
        <authorList>
            <person name="Mcdougal R."/>
            <person name="Panda P."/>
            <person name="Williams N."/>
            <person name="Studholme D.J."/>
        </authorList>
    </citation>
    <scope>NUCLEOTIDE SEQUENCE</scope>
    <source>
        <strain evidence="6">NZFS 3830</strain>
    </source>
</reference>
<gene>
    <name evidence="6" type="ORF">JG687_00009826</name>
    <name evidence="7" type="ORF">PC110_g4605</name>
    <name evidence="1" type="ORF">PC113_g3527</name>
    <name evidence="2" type="ORF">PC115_g2845</name>
    <name evidence="3" type="ORF">PC117_g4713</name>
    <name evidence="4" type="ORF">PC118_g8877</name>
    <name evidence="5" type="ORF">PC129_g1875</name>
</gene>
<dbReference type="AlphaFoldDB" id="A0A329SRF4"/>
<dbReference type="Proteomes" id="UP000760860">
    <property type="component" value="Unassembled WGS sequence"/>
</dbReference>
<dbReference type="VEuPathDB" id="FungiDB:PC110_g4605"/>
<dbReference type="Proteomes" id="UP000688947">
    <property type="component" value="Unassembled WGS sequence"/>
</dbReference>
<dbReference type="EMBL" id="RCML01000233">
    <property type="protein sequence ID" value="KAG2984410.1"/>
    <property type="molecule type" value="Genomic_DNA"/>
</dbReference>